<dbReference type="OrthoDB" id="3174109at2759"/>
<protein>
    <submittedName>
        <fullName evidence="3">Uncharacterized protein</fullName>
    </submittedName>
</protein>
<feature type="transmembrane region" description="Helical" evidence="2">
    <location>
        <begin position="152"/>
        <end position="176"/>
    </location>
</feature>
<feature type="region of interest" description="Disordered" evidence="1">
    <location>
        <begin position="1"/>
        <end position="33"/>
    </location>
</feature>
<gene>
    <name evidence="3" type="ORF">AZE42_02857</name>
</gene>
<proteinExistence type="predicted"/>
<keyword evidence="2" id="KW-0472">Membrane</keyword>
<feature type="compositionally biased region" description="Polar residues" evidence="1">
    <location>
        <begin position="9"/>
        <end position="19"/>
    </location>
</feature>
<dbReference type="EMBL" id="LVVM01006288">
    <property type="protein sequence ID" value="OJA08471.1"/>
    <property type="molecule type" value="Genomic_DNA"/>
</dbReference>
<dbReference type="Proteomes" id="UP000183567">
    <property type="component" value="Unassembled WGS sequence"/>
</dbReference>
<keyword evidence="2" id="KW-1133">Transmembrane helix</keyword>
<sequence length="663" mass="73031">MSAERASSPGHNVDTQSQNGSGSASSGSGDGPPGSGLSLHKVVIVLTLCVGFGAVGTFCCVIVGHGILQPHMSGFYVSIHSTAKAGAVGGAIVNGLLVLPLMVSFAASRPAMTSPICLVLLTVGYSTTVASSCAGVVILRHIPGGTLDIPRAISAAAVGYSVLTSPIMLVTIYSVIQGCRLYCVCRLFNSVIADNAQLLYKIQSFFARFEDGTHCNLDTAGRLRAFRQYQQAWNSLSFPHSGHISMQDGSPWELSGGVLCQAIESGFTCVQLPCIIKGIPEREWTVDTLGFDIRDFTIDTSQDLIVAVEQVGVYPNHSCKIHLRTLSTGEHHPMSVVPFVTHVPLSMHEEFKFLIQTCGSRIAVLLQQLVDDSSSDELVIWDWKSGHQKLFIQDKDLQSFNFVTEDLVLVGIVESDNTPPRLDVISIGNCSREMMPYRDVGYVCGLEYPKMKSNIIDMLIRSEPTPGWAPSRSLEAPFFFTRSDRIFTITLRVSPEASTNEECTVLVVPLSTIMAQVDLSHDTLKRRVPWKQWGPYGSHMLFRNPSEIWVCYVYGSKFIQLLPWEKERKARVYDFNKYAARRDVRNGQTSEPKLPWTRLGRSYPLNSQCSAFDEEVNTYLPGRVAVVDVMPNDAVQDWEAAMIGEDNIVMVSLRAQKFGYMAM</sequence>
<comment type="caution">
    <text evidence="3">The sequence shown here is derived from an EMBL/GenBank/DDBJ whole genome shotgun (WGS) entry which is preliminary data.</text>
</comment>
<reference evidence="3 4" key="1">
    <citation type="submission" date="2016-03" db="EMBL/GenBank/DDBJ databases">
        <title>Comparative genomics of the ectomycorrhizal sister species Rhizopogon vinicolor and Rhizopogon vesiculosus (Basidiomycota: Boletales) reveals a divergence of the mating type B locus.</title>
        <authorList>
            <person name="Mujic A.B."/>
            <person name="Kuo A."/>
            <person name="Tritt A."/>
            <person name="Lipzen A."/>
            <person name="Chen C."/>
            <person name="Johnson J."/>
            <person name="Sharma A."/>
            <person name="Barry K."/>
            <person name="Grigoriev I.V."/>
            <person name="Spatafora J.W."/>
        </authorList>
    </citation>
    <scope>NUCLEOTIDE SEQUENCE [LARGE SCALE GENOMIC DNA]</scope>
    <source>
        <strain evidence="3 4">AM-OR11-056</strain>
    </source>
</reference>
<feature type="transmembrane region" description="Helical" evidence="2">
    <location>
        <begin position="42"/>
        <end position="64"/>
    </location>
</feature>
<evidence type="ECO:0000256" key="1">
    <source>
        <dbReference type="SAM" id="MobiDB-lite"/>
    </source>
</evidence>
<evidence type="ECO:0000256" key="2">
    <source>
        <dbReference type="SAM" id="Phobius"/>
    </source>
</evidence>
<dbReference type="AlphaFoldDB" id="A0A1J8PIT6"/>
<keyword evidence="2" id="KW-0812">Transmembrane</keyword>
<feature type="transmembrane region" description="Helical" evidence="2">
    <location>
        <begin position="113"/>
        <end position="140"/>
    </location>
</feature>
<accession>A0A1J8PIT6</accession>
<evidence type="ECO:0000313" key="4">
    <source>
        <dbReference type="Proteomes" id="UP000183567"/>
    </source>
</evidence>
<evidence type="ECO:0000313" key="3">
    <source>
        <dbReference type="EMBL" id="OJA08471.1"/>
    </source>
</evidence>
<name>A0A1J8PIT6_9AGAM</name>
<keyword evidence="4" id="KW-1185">Reference proteome</keyword>
<organism evidence="3 4">
    <name type="scientific">Rhizopogon vesiculosus</name>
    <dbReference type="NCBI Taxonomy" id="180088"/>
    <lineage>
        <taxon>Eukaryota</taxon>
        <taxon>Fungi</taxon>
        <taxon>Dikarya</taxon>
        <taxon>Basidiomycota</taxon>
        <taxon>Agaricomycotina</taxon>
        <taxon>Agaricomycetes</taxon>
        <taxon>Agaricomycetidae</taxon>
        <taxon>Boletales</taxon>
        <taxon>Suillineae</taxon>
        <taxon>Rhizopogonaceae</taxon>
        <taxon>Rhizopogon</taxon>
    </lineage>
</organism>
<feature type="transmembrane region" description="Helical" evidence="2">
    <location>
        <begin position="85"/>
        <end position="107"/>
    </location>
</feature>